<proteinExistence type="inferred from homology"/>
<dbReference type="FunFam" id="3.40.630.70:FF:000001">
    <property type="entry name" value="Leucyl/phenylalanyl-tRNA--protein transferase"/>
    <property type="match status" value="1"/>
</dbReference>
<comment type="similarity">
    <text evidence="4">Belongs to the L/F-transferase family.</text>
</comment>
<accession>A0A1Y1RXW6</accession>
<keyword evidence="1 4" id="KW-0963">Cytoplasm</keyword>
<comment type="catalytic activity">
    <reaction evidence="4">
        <text>L-phenylalanyl-tRNA(Phe) + an N-terminal L-alpha-aminoacyl-[protein] = an N-terminal L-phenylalanyl-L-alpha-aminoacyl-[protein] + tRNA(Phe)</text>
        <dbReference type="Rhea" id="RHEA:43632"/>
        <dbReference type="Rhea" id="RHEA-COMP:9668"/>
        <dbReference type="Rhea" id="RHEA-COMP:9699"/>
        <dbReference type="Rhea" id="RHEA-COMP:10636"/>
        <dbReference type="Rhea" id="RHEA-COMP:10637"/>
        <dbReference type="ChEBI" id="CHEBI:78442"/>
        <dbReference type="ChEBI" id="CHEBI:78531"/>
        <dbReference type="ChEBI" id="CHEBI:78597"/>
        <dbReference type="ChEBI" id="CHEBI:83561"/>
        <dbReference type="EC" id="2.3.2.6"/>
    </reaction>
</comment>
<dbReference type="SUPFAM" id="SSF55729">
    <property type="entry name" value="Acyl-CoA N-acyltransferases (Nat)"/>
    <property type="match status" value="1"/>
</dbReference>
<dbReference type="OrthoDB" id="9790282at2"/>
<dbReference type="GO" id="GO:0005737">
    <property type="term" value="C:cytoplasm"/>
    <property type="evidence" value="ECO:0007669"/>
    <property type="project" value="UniProtKB-SubCell"/>
</dbReference>
<dbReference type="PANTHER" id="PTHR30098:SF2">
    <property type="entry name" value="LEUCYL_PHENYLALANYL-TRNA--PROTEIN TRANSFERASE"/>
    <property type="match status" value="1"/>
</dbReference>
<dbReference type="PANTHER" id="PTHR30098">
    <property type="entry name" value="LEUCYL/PHENYLALANYL-TRNA--PROTEIN TRANSFERASE"/>
    <property type="match status" value="1"/>
</dbReference>
<evidence type="ECO:0000313" key="5">
    <source>
        <dbReference type="EMBL" id="ORC35145.1"/>
    </source>
</evidence>
<dbReference type="EMBL" id="MWQY01000010">
    <property type="protein sequence ID" value="ORC35145.1"/>
    <property type="molecule type" value="Genomic_DNA"/>
</dbReference>
<comment type="catalytic activity">
    <reaction evidence="4">
        <text>N-terminal L-arginyl-[protein] + L-leucyl-tRNA(Leu) = N-terminal L-leucyl-L-arginyl-[protein] + tRNA(Leu) + H(+)</text>
        <dbReference type="Rhea" id="RHEA:50416"/>
        <dbReference type="Rhea" id="RHEA-COMP:9613"/>
        <dbReference type="Rhea" id="RHEA-COMP:9622"/>
        <dbReference type="Rhea" id="RHEA-COMP:12672"/>
        <dbReference type="Rhea" id="RHEA-COMP:12673"/>
        <dbReference type="ChEBI" id="CHEBI:15378"/>
        <dbReference type="ChEBI" id="CHEBI:64719"/>
        <dbReference type="ChEBI" id="CHEBI:78442"/>
        <dbReference type="ChEBI" id="CHEBI:78494"/>
        <dbReference type="ChEBI" id="CHEBI:133044"/>
        <dbReference type="EC" id="2.3.2.6"/>
    </reaction>
</comment>
<evidence type="ECO:0000256" key="4">
    <source>
        <dbReference type="HAMAP-Rule" id="MF_00688"/>
    </source>
</evidence>
<dbReference type="HAMAP" id="MF_00688">
    <property type="entry name" value="Leu_Phe_trans"/>
    <property type="match status" value="1"/>
</dbReference>
<evidence type="ECO:0000256" key="1">
    <source>
        <dbReference type="ARBA" id="ARBA00022490"/>
    </source>
</evidence>
<evidence type="ECO:0000256" key="2">
    <source>
        <dbReference type="ARBA" id="ARBA00022679"/>
    </source>
</evidence>
<dbReference type="InterPro" id="IPR004616">
    <property type="entry name" value="Leu/Phe-tRNA_Trfase"/>
</dbReference>
<comment type="catalytic activity">
    <reaction evidence="4">
        <text>N-terminal L-lysyl-[protein] + L-leucyl-tRNA(Leu) = N-terminal L-leucyl-L-lysyl-[protein] + tRNA(Leu) + H(+)</text>
        <dbReference type="Rhea" id="RHEA:12340"/>
        <dbReference type="Rhea" id="RHEA-COMP:9613"/>
        <dbReference type="Rhea" id="RHEA-COMP:9622"/>
        <dbReference type="Rhea" id="RHEA-COMP:12670"/>
        <dbReference type="Rhea" id="RHEA-COMP:12671"/>
        <dbReference type="ChEBI" id="CHEBI:15378"/>
        <dbReference type="ChEBI" id="CHEBI:65249"/>
        <dbReference type="ChEBI" id="CHEBI:78442"/>
        <dbReference type="ChEBI" id="CHEBI:78494"/>
        <dbReference type="ChEBI" id="CHEBI:133043"/>
        <dbReference type="EC" id="2.3.2.6"/>
    </reaction>
</comment>
<gene>
    <name evidence="4" type="primary">aat</name>
    <name evidence="5" type="ORF">B4O97_10465</name>
</gene>
<dbReference type="Pfam" id="PF03588">
    <property type="entry name" value="Leu_Phe_trans"/>
    <property type="match status" value="1"/>
</dbReference>
<dbReference type="AlphaFoldDB" id="A0A1Y1RXW6"/>
<dbReference type="STRING" id="1963862.B4O97_10465"/>
<dbReference type="RefSeq" id="WP_083050640.1">
    <property type="nucleotide sequence ID" value="NZ_MWQY01000010.1"/>
</dbReference>
<keyword evidence="2 4" id="KW-0808">Transferase</keyword>
<evidence type="ECO:0000256" key="3">
    <source>
        <dbReference type="ARBA" id="ARBA00023315"/>
    </source>
</evidence>
<dbReference type="Gene3D" id="3.40.630.70">
    <property type="entry name" value="Leucyl/phenylalanyl-tRNA-protein transferase, C-terminal domain"/>
    <property type="match status" value="1"/>
</dbReference>
<dbReference type="Proteomes" id="UP000192343">
    <property type="component" value="Unassembled WGS sequence"/>
</dbReference>
<dbReference type="InterPro" id="IPR042203">
    <property type="entry name" value="Leu/Phe-tRNA_Trfase_C"/>
</dbReference>
<comment type="subcellular location">
    <subcellularLocation>
        <location evidence="4">Cytoplasm</location>
    </subcellularLocation>
</comment>
<name>A0A1Y1RXW6_9SPIO</name>
<reference evidence="5 6" key="1">
    <citation type="submission" date="2017-03" db="EMBL/GenBank/DDBJ databases">
        <title>Draft Genome sequence of Marispirochaeta sp. strain JC444.</title>
        <authorList>
            <person name="Shivani Y."/>
            <person name="Subhash Y."/>
            <person name="Sasikala C."/>
            <person name="Ramana C."/>
        </authorList>
    </citation>
    <scope>NUCLEOTIDE SEQUENCE [LARGE SCALE GENOMIC DNA]</scope>
    <source>
        <strain evidence="5 6">JC444</strain>
    </source>
</reference>
<comment type="function">
    <text evidence="4">Functions in the N-end rule pathway of protein degradation where it conjugates Leu, Phe and, less efficiently, Met from aminoacyl-tRNAs to the N-termini of proteins containing an N-terminal arginine or lysine.</text>
</comment>
<comment type="caution">
    <text evidence="5">The sequence shown here is derived from an EMBL/GenBank/DDBJ whole genome shotgun (WGS) entry which is preliminary data.</text>
</comment>
<dbReference type="Gene3D" id="3.30.70.3550">
    <property type="entry name" value="Leucyl/phenylalanyl-tRNA-protein transferase, N-terminal domain"/>
    <property type="match status" value="1"/>
</dbReference>
<organism evidence="5 6">
    <name type="scientific">Marispirochaeta aestuarii</name>
    <dbReference type="NCBI Taxonomy" id="1963862"/>
    <lineage>
        <taxon>Bacteria</taxon>
        <taxon>Pseudomonadati</taxon>
        <taxon>Spirochaetota</taxon>
        <taxon>Spirochaetia</taxon>
        <taxon>Spirochaetales</taxon>
        <taxon>Spirochaetaceae</taxon>
        <taxon>Marispirochaeta</taxon>
    </lineage>
</organism>
<dbReference type="GO" id="GO:0008914">
    <property type="term" value="F:leucyl-tRNA--protein transferase activity"/>
    <property type="evidence" value="ECO:0007669"/>
    <property type="project" value="UniProtKB-UniRule"/>
</dbReference>
<dbReference type="EC" id="2.3.2.6" evidence="4"/>
<dbReference type="NCBIfam" id="TIGR00667">
    <property type="entry name" value="aat"/>
    <property type="match status" value="1"/>
</dbReference>
<dbReference type="InterPro" id="IPR016181">
    <property type="entry name" value="Acyl_CoA_acyltransferase"/>
</dbReference>
<evidence type="ECO:0000313" key="6">
    <source>
        <dbReference type="Proteomes" id="UP000192343"/>
    </source>
</evidence>
<keyword evidence="3 4" id="KW-0012">Acyltransferase</keyword>
<protein>
    <recommendedName>
        <fullName evidence="4">Leucyl/phenylalanyl-tRNA--protein transferase</fullName>
        <ecNumber evidence="4">2.3.2.6</ecNumber>
    </recommendedName>
    <alternativeName>
        <fullName evidence="4">L/F-transferase</fullName>
    </alternativeName>
    <alternativeName>
        <fullName evidence="4">Leucyltransferase</fullName>
    </alternativeName>
    <alternativeName>
        <fullName evidence="4">Phenyalanyltransferase</fullName>
    </alternativeName>
</protein>
<sequence>MFPYLSADDSFQFPDPREAEPPGIVASGGNLSPGMLVSAYRQGIFPWFSDEDPILWWSPDPRFVLYPEGLHVSKSMRRVLKRGVFTITFDTAFDRVIAECAARERPGQDGTWITKDMRDAYSVLHRLGIAHSAEAWQEGRLVGGLYGLSLGKIFFGESMFAHSPNASKAAFIRLVRTLSLQGVKLIDCQVYTHHLSSLGAEDIPRSRYLEELSVLLDEPGLPSSWSSWSCAAGKH</sequence>
<dbReference type="GO" id="GO:0030163">
    <property type="term" value="P:protein catabolic process"/>
    <property type="evidence" value="ECO:0007669"/>
    <property type="project" value="UniProtKB-UniRule"/>
</dbReference>
<keyword evidence="6" id="KW-1185">Reference proteome</keyword>
<dbReference type="InterPro" id="IPR042221">
    <property type="entry name" value="Leu/Phe-tRNA_Trfase_N"/>
</dbReference>